<feature type="compositionally biased region" description="Basic and acidic residues" evidence="1">
    <location>
        <begin position="180"/>
        <end position="192"/>
    </location>
</feature>
<feature type="compositionally biased region" description="Basic and acidic residues" evidence="1">
    <location>
        <begin position="230"/>
        <end position="246"/>
    </location>
</feature>
<sequence length="484" mass="53656">MASSTRSNQPTAVQDRDALLESSGARSFVTEAYSPQRTRHVRKGARDDSDEKSCTAEVLAARSGEKIQSTERAGESSRRSRKRDSTEREAEGRTGPEPPKRREPCKLLMTTLDMEGQPLTIGKRVASWRSFQSAAYPSNDVLRKEEISSVHEVGRVPLATASSNDSNATHSSDIALQGPRGRDATPRPRDTETQVPLPMPMPSLGSGPAFRRPTELRLHFIAESKKLDARDEVMRRKEEESRKRAEQLQWQREQEEEDEAKQEKLSGGTSSSYGVEQAYRELLEGIKDWKLSTTKGYQTIKEGLDRITTSATQAEQEPVELDSVATEIRPAAEGKSEGSLVLGGETLLDSEITDFTLGPPLSPLVETAWTSSKAVPPPPPPPADPDFQRTRAHPDASRKRKVVYRLVKEADAQVFDVVSHEDAKDPADGFTFKEVESCGGLCRDEEECKKMCICQVSRQEAPEAGRGISRALPLEFYEDDFVLV</sequence>
<feature type="region of interest" description="Disordered" evidence="1">
    <location>
        <begin position="1"/>
        <end position="105"/>
    </location>
</feature>
<feature type="compositionally biased region" description="Basic and acidic residues" evidence="1">
    <location>
        <begin position="386"/>
        <end position="396"/>
    </location>
</feature>
<dbReference type="Proteomes" id="UP000176998">
    <property type="component" value="Unassembled WGS sequence"/>
</dbReference>
<accession>A0A1G4APB9</accession>
<feature type="compositionally biased region" description="Polar residues" evidence="1">
    <location>
        <begin position="1"/>
        <end position="12"/>
    </location>
</feature>
<evidence type="ECO:0000313" key="2">
    <source>
        <dbReference type="EMBL" id="OHE90882.1"/>
    </source>
</evidence>
<proteinExistence type="predicted"/>
<gene>
    <name evidence="2" type="ORF">CORC01_13827</name>
</gene>
<reference evidence="2 3" key="1">
    <citation type="submission" date="2016-09" db="EMBL/GenBank/DDBJ databases">
        <authorList>
            <person name="Capua I."/>
            <person name="De Benedictis P."/>
            <person name="Joannis T."/>
            <person name="Lombin L.H."/>
            <person name="Cattoli G."/>
        </authorList>
    </citation>
    <scope>NUCLEOTIDE SEQUENCE [LARGE SCALE GENOMIC DNA]</scope>
    <source>
        <strain evidence="2 3">IMI 309357</strain>
    </source>
</reference>
<protein>
    <submittedName>
        <fullName evidence="2">Uncharacterized protein</fullName>
    </submittedName>
</protein>
<name>A0A1G4APB9_9PEZI</name>
<organism evidence="2 3">
    <name type="scientific">Colletotrichum orchidophilum</name>
    <dbReference type="NCBI Taxonomy" id="1209926"/>
    <lineage>
        <taxon>Eukaryota</taxon>
        <taxon>Fungi</taxon>
        <taxon>Dikarya</taxon>
        <taxon>Ascomycota</taxon>
        <taxon>Pezizomycotina</taxon>
        <taxon>Sordariomycetes</taxon>
        <taxon>Hypocreomycetidae</taxon>
        <taxon>Glomerellales</taxon>
        <taxon>Glomerellaceae</taxon>
        <taxon>Colletotrichum</taxon>
    </lineage>
</organism>
<evidence type="ECO:0000256" key="1">
    <source>
        <dbReference type="SAM" id="MobiDB-lite"/>
    </source>
</evidence>
<dbReference type="AlphaFoldDB" id="A0A1G4APB9"/>
<feature type="compositionally biased region" description="Polar residues" evidence="1">
    <location>
        <begin position="160"/>
        <end position="174"/>
    </location>
</feature>
<dbReference type="GeneID" id="34566953"/>
<feature type="region of interest" description="Disordered" evidence="1">
    <location>
        <begin position="369"/>
        <end position="396"/>
    </location>
</feature>
<comment type="caution">
    <text evidence="2">The sequence shown here is derived from an EMBL/GenBank/DDBJ whole genome shotgun (WGS) entry which is preliminary data.</text>
</comment>
<keyword evidence="3" id="KW-1185">Reference proteome</keyword>
<evidence type="ECO:0000313" key="3">
    <source>
        <dbReference type="Proteomes" id="UP000176998"/>
    </source>
</evidence>
<dbReference type="STRING" id="1209926.A0A1G4APB9"/>
<feature type="compositionally biased region" description="Pro residues" evidence="1">
    <location>
        <begin position="375"/>
        <end position="384"/>
    </location>
</feature>
<feature type="compositionally biased region" description="Basic and acidic residues" evidence="1">
    <location>
        <begin position="63"/>
        <end position="105"/>
    </location>
</feature>
<dbReference type="EMBL" id="MJBS01000216">
    <property type="protein sequence ID" value="OHE90882.1"/>
    <property type="molecule type" value="Genomic_DNA"/>
</dbReference>
<feature type="region of interest" description="Disordered" evidence="1">
    <location>
        <begin position="158"/>
        <end position="207"/>
    </location>
</feature>
<feature type="compositionally biased region" description="Basic and acidic residues" evidence="1">
    <location>
        <begin position="44"/>
        <end position="54"/>
    </location>
</feature>
<feature type="region of interest" description="Disordered" evidence="1">
    <location>
        <begin position="230"/>
        <end position="273"/>
    </location>
</feature>
<dbReference type="OrthoDB" id="4850171at2759"/>
<dbReference type="RefSeq" id="XP_022468056.1">
    <property type="nucleotide sequence ID" value="XM_022625443.1"/>
</dbReference>